<name>A0A381EE67_9GAMM</name>
<dbReference type="InterPro" id="IPR007498">
    <property type="entry name" value="PqiA-like"/>
</dbReference>
<organism evidence="2 3">
    <name type="scientific">Cardiobacterium valvarum</name>
    <dbReference type="NCBI Taxonomy" id="194702"/>
    <lineage>
        <taxon>Bacteria</taxon>
        <taxon>Pseudomonadati</taxon>
        <taxon>Pseudomonadota</taxon>
        <taxon>Gammaproteobacteria</taxon>
        <taxon>Cardiobacteriales</taxon>
        <taxon>Cardiobacteriaceae</taxon>
        <taxon>Cardiobacterium</taxon>
    </lineage>
</organism>
<keyword evidence="1" id="KW-0812">Transmembrane</keyword>
<accession>A0A381EE67</accession>
<protein>
    <submittedName>
        <fullName evidence="2">Uncharacterized paraquat-inducible protein A</fullName>
    </submittedName>
</protein>
<dbReference type="Proteomes" id="UP000254572">
    <property type="component" value="Unassembled WGS sequence"/>
</dbReference>
<dbReference type="AlphaFoldDB" id="A0A381EE67"/>
<dbReference type="EMBL" id="UFUW01000001">
    <property type="protein sequence ID" value="SUX25311.1"/>
    <property type="molecule type" value="Genomic_DNA"/>
</dbReference>
<keyword evidence="1" id="KW-1133">Transmembrane helix</keyword>
<dbReference type="RefSeq" id="WP_115612457.1">
    <property type="nucleotide sequence ID" value="NZ_JBHLZC010000001.1"/>
</dbReference>
<gene>
    <name evidence="2" type="ORF">NCTC13294_02357</name>
</gene>
<evidence type="ECO:0000313" key="2">
    <source>
        <dbReference type="EMBL" id="SUX25311.1"/>
    </source>
</evidence>
<keyword evidence="1" id="KW-0472">Membrane</keyword>
<feature type="transmembrane region" description="Helical" evidence="1">
    <location>
        <begin position="59"/>
        <end position="82"/>
    </location>
</feature>
<proteinExistence type="predicted"/>
<dbReference type="Pfam" id="PF04403">
    <property type="entry name" value="PqiA"/>
    <property type="match status" value="1"/>
</dbReference>
<feature type="transmembrane region" description="Helical" evidence="1">
    <location>
        <begin position="132"/>
        <end position="149"/>
    </location>
</feature>
<feature type="transmembrane region" description="Helical" evidence="1">
    <location>
        <begin position="103"/>
        <end position="120"/>
    </location>
</feature>
<sequence length="160" mass="17797">MNTRRLILAVLVALGLLTLIPGITLPMMTVKKLVLVKNTFTVLSGIGALLADKTFGLGLLLLGFSVIFPLGKYAVMAAYLYYYPPIPAALAHWQHWLGKIGKFSMLDVFVVAQMLMILKLGWVVEVQIHSGIYWYSATTLLSLIAGIWIEHDIKQRMHAD</sequence>
<dbReference type="OrthoDB" id="9800207at2"/>
<evidence type="ECO:0000256" key="1">
    <source>
        <dbReference type="SAM" id="Phobius"/>
    </source>
</evidence>
<evidence type="ECO:0000313" key="3">
    <source>
        <dbReference type="Proteomes" id="UP000254572"/>
    </source>
</evidence>
<keyword evidence="3" id="KW-1185">Reference proteome</keyword>
<reference evidence="2 3" key="1">
    <citation type="submission" date="2018-06" db="EMBL/GenBank/DDBJ databases">
        <authorList>
            <consortium name="Pathogen Informatics"/>
            <person name="Doyle S."/>
        </authorList>
    </citation>
    <scope>NUCLEOTIDE SEQUENCE [LARGE SCALE GENOMIC DNA]</scope>
    <source>
        <strain evidence="2 3">NCTC13294</strain>
    </source>
</reference>